<feature type="compositionally biased region" description="Polar residues" evidence="1">
    <location>
        <begin position="272"/>
        <end position="305"/>
    </location>
</feature>
<gene>
    <name evidence="2" type="ORF">MCOR33_007986</name>
</gene>
<evidence type="ECO:0000313" key="2">
    <source>
        <dbReference type="EMBL" id="KAI6295038.1"/>
    </source>
</evidence>
<dbReference type="SUPFAM" id="SSF82171">
    <property type="entry name" value="DPP6 N-terminal domain-like"/>
    <property type="match status" value="1"/>
</dbReference>
<evidence type="ECO:0000313" key="3">
    <source>
        <dbReference type="Proteomes" id="UP001059893"/>
    </source>
</evidence>
<evidence type="ECO:0000256" key="1">
    <source>
        <dbReference type="SAM" id="MobiDB-lite"/>
    </source>
</evidence>
<sequence>MREPKTVAESCQELSDLLEEISVSTTAFIRTHREARIDLRELPGELTKLKTILELLHGDLEAGIAVAPQPLELELAGLVSDLHHVLLRAQGLLAGAGETTEQQMSELKAVHTLIAAQGSALEITLDLVSVPLVGKDSNVANKIKGSHNDLLGKISKLRTRPVSSGAVNTADEKSTFVVCHYLDELAAYLSAIKEEINGESSQDTSAKASNQNNGHLVNGIGISSARNSNQQEGVNQSMQNLVSGHGNPHEEEDITNHRSSFESDLSEADTLHLSSQTRPTLTGNVAANPVYSNSSQDALHPSTQPSVPPPNYSSLTLVEPSQLRARESHRTQTGTAFSRPNLSNWSISAPPAIEYFSLSPDEKLIAYVIPHGVGLTGRTIQVKEVDTGRTVATLPDVPGERLESSTQQPTRADIISERHSLIIVQLPGGRLSLWNYDVTKRGVCGMMDMAAKTNRWKAYTTPGGDEATVVLEKAVRAEAYRPELVRYKIVFSPLAVSMTYRAAFSQRTKRLGFGFGSGSPDDLVVAYHGASSHQPWSSFKPFLYMQTPRNFDQRRLTLLDEDAEPLPTDGWTSSLRRSLLNAPCRVVSCTEHGGRLVVVWKSDPVILGVPAGQPRYVLVVREGDRSGAVELVPPGRQAPNCVVVSPDNRLVAVMGCGRVEVCEIVVSGVSSAATGARAPFTVRMRRALVYETIRAVHGVFLASCKGLYTMEQTGHGRGVVAPFAARFTNLDADTGGSTESGGGSLSHQNREVGLA</sequence>
<protein>
    <submittedName>
        <fullName evidence="2">Uncharacterized protein</fullName>
    </submittedName>
</protein>
<reference evidence="2" key="1">
    <citation type="submission" date="2021-01" db="EMBL/GenBank/DDBJ databases">
        <title>Deciphering the adaptive evolutionary patterns associated with biogeogrpahic diversity in the finger millet blast pathogen Magnaporthe oryzae in Eastern Africa.</title>
        <authorList>
            <person name="Onyema G."/>
            <person name="Shittu T.A."/>
            <person name="Dodsworth S."/>
            <person name="Devilliers S."/>
            <person name="Muthumeenakshi S."/>
            <person name="Sreenivasaprasad S."/>
        </authorList>
    </citation>
    <scope>NUCLEOTIDE SEQUENCE</scope>
    <source>
        <strain evidence="2">D15/s37</strain>
    </source>
</reference>
<proteinExistence type="predicted"/>
<organism evidence="2 3">
    <name type="scientific">Pyricularia grisea</name>
    <name type="common">Crabgrass-specific blast fungus</name>
    <name type="synonym">Magnaporthe grisea</name>
    <dbReference type="NCBI Taxonomy" id="148305"/>
    <lineage>
        <taxon>Eukaryota</taxon>
        <taxon>Fungi</taxon>
        <taxon>Dikarya</taxon>
        <taxon>Ascomycota</taxon>
        <taxon>Pezizomycotina</taxon>
        <taxon>Sordariomycetes</taxon>
        <taxon>Sordariomycetidae</taxon>
        <taxon>Magnaporthales</taxon>
        <taxon>Pyriculariaceae</taxon>
        <taxon>Pyricularia</taxon>
    </lineage>
</organism>
<name>A0ABQ8NCY7_PYRGI</name>
<dbReference type="Proteomes" id="UP001059893">
    <property type="component" value="Unassembled WGS sequence"/>
</dbReference>
<accession>A0ABQ8NCY7</accession>
<feature type="compositionally biased region" description="Polar residues" evidence="1">
    <location>
        <begin position="200"/>
        <end position="215"/>
    </location>
</feature>
<comment type="caution">
    <text evidence="2">The sequence shown here is derived from an EMBL/GenBank/DDBJ whole genome shotgun (WGS) entry which is preliminary data.</text>
</comment>
<feature type="compositionally biased region" description="Polar residues" evidence="1">
    <location>
        <begin position="331"/>
        <end position="343"/>
    </location>
</feature>
<feature type="region of interest" description="Disordered" evidence="1">
    <location>
        <begin position="200"/>
        <end position="221"/>
    </location>
</feature>
<keyword evidence="3" id="KW-1185">Reference proteome</keyword>
<dbReference type="EMBL" id="JABSND010000178">
    <property type="protein sequence ID" value="KAI6295038.1"/>
    <property type="molecule type" value="Genomic_DNA"/>
</dbReference>
<feature type="region of interest" description="Disordered" evidence="1">
    <location>
        <begin position="735"/>
        <end position="755"/>
    </location>
</feature>
<feature type="region of interest" description="Disordered" evidence="1">
    <location>
        <begin position="239"/>
        <end position="343"/>
    </location>
</feature>